<dbReference type="Pfam" id="PF17283">
    <property type="entry name" value="Zn_ribbon_SprT"/>
    <property type="match status" value="1"/>
</dbReference>
<name>A0A854WC53_9STRE</name>
<accession>A0A854WC53</accession>
<evidence type="ECO:0000313" key="4">
    <source>
        <dbReference type="Proteomes" id="UP000217465"/>
    </source>
</evidence>
<organism evidence="3 4">
    <name type="scientific">Streptococcus parauberis</name>
    <dbReference type="NCBI Taxonomy" id="1348"/>
    <lineage>
        <taxon>Bacteria</taxon>
        <taxon>Bacillati</taxon>
        <taxon>Bacillota</taxon>
        <taxon>Bacilli</taxon>
        <taxon>Lactobacillales</taxon>
        <taxon>Streptococcaceae</taxon>
        <taxon>Streptococcus</taxon>
    </lineage>
</organism>
<dbReference type="Proteomes" id="UP001180515">
    <property type="component" value="Unassembled WGS sequence"/>
</dbReference>
<dbReference type="Proteomes" id="UP000217465">
    <property type="component" value="Unassembled WGS sequence"/>
</dbReference>
<dbReference type="EMBL" id="JARQAG010000001">
    <property type="protein sequence ID" value="MDT2730832.1"/>
    <property type="molecule type" value="Genomic_DNA"/>
</dbReference>
<evidence type="ECO:0000259" key="1">
    <source>
        <dbReference type="SMART" id="SM00731"/>
    </source>
</evidence>
<feature type="domain" description="SprT-like" evidence="1">
    <location>
        <begin position="1"/>
        <end position="141"/>
    </location>
</feature>
<evidence type="ECO:0000313" key="3">
    <source>
        <dbReference type="EMBL" id="PCH11345.1"/>
    </source>
</evidence>
<reference evidence="2" key="2">
    <citation type="submission" date="2023-03" db="EMBL/GenBank/DDBJ databases">
        <authorList>
            <person name="Shen W."/>
            <person name="Cai J."/>
        </authorList>
    </citation>
    <scope>NUCLEOTIDE SEQUENCE</scope>
    <source>
        <strain evidence="2">P82-2</strain>
    </source>
</reference>
<dbReference type="AlphaFoldDB" id="A0A854WC53"/>
<evidence type="ECO:0000313" key="2">
    <source>
        <dbReference type="EMBL" id="MDT2730832.1"/>
    </source>
</evidence>
<dbReference type="SMART" id="SM00731">
    <property type="entry name" value="SprT"/>
    <property type="match status" value="1"/>
</dbReference>
<reference evidence="3 4" key="1">
    <citation type="submission" date="2016-06" db="EMBL/GenBank/DDBJ databases">
        <authorList>
            <person name="Haines A.N."/>
            <person name="Council K.R."/>
        </authorList>
    </citation>
    <scope>NUCLEOTIDE SEQUENCE [LARGE SCALE GENOMIC DNA]</scope>
    <source>
        <strain evidence="3 4">SP158-29</strain>
    </source>
</reference>
<dbReference type="EMBL" id="NSGR01000009">
    <property type="protein sequence ID" value="PCH11345.1"/>
    <property type="molecule type" value="Genomic_DNA"/>
</dbReference>
<dbReference type="NCBIfam" id="NF003339">
    <property type="entry name" value="PRK04351.1"/>
    <property type="match status" value="1"/>
</dbReference>
<dbReference type="GO" id="GO:0006950">
    <property type="term" value="P:response to stress"/>
    <property type="evidence" value="ECO:0007669"/>
    <property type="project" value="UniProtKB-ARBA"/>
</dbReference>
<dbReference type="Pfam" id="PF10263">
    <property type="entry name" value="SprT-like"/>
    <property type="match status" value="1"/>
</dbReference>
<gene>
    <name evidence="3" type="ORF">A9Y57_01648</name>
    <name evidence="2" type="ORF">P7G31_01020</name>
</gene>
<proteinExistence type="predicted"/>
<dbReference type="GeneID" id="61419825"/>
<dbReference type="InterPro" id="IPR006640">
    <property type="entry name" value="SprT-like_domain"/>
</dbReference>
<comment type="caution">
    <text evidence="3">The sequence shown here is derived from an EMBL/GenBank/DDBJ whole genome shotgun (WGS) entry which is preliminary data.</text>
</comment>
<dbReference type="InterPro" id="IPR035240">
    <property type="entry name" value="SprT_Zn_ribbon"/>
</dbReference>
<protein>
    <submittedName>
        <fullName evidence="2">SprT family protein</fullName>
    </submittedName>
</protein>
<dbReference type="RefSeq" id="WP_003104778.1">
    <property type="nucleotide sequence ID" value="NZ_CBCPIC010000020.1"/>
</dbReference>
<dbReference type="Gene3D" id="3.30.2010.10">
    <property type="entry name" value="Metalloproteases ('zincins'), catalytic domain"/>
    <property type="match status" value="1"/>
</dbReference>
<sequence>MNLTDYVKQVSKEDFGQSFEHEAHWNNRLKTTGGRFFPNDGHLDFNLNLYEEFGPEIFRKIVRHELCHYHLYMAKKGFRHRDQDFKDLLAQVDGLRYAPISQKLNKIHYICKSCGHHFTRRRQINTRKYVCGFCQGKIVKINQSKD</sequence>